<dbReference type="InterPro" id="IPR003245">
    <property type="entry name" value="Phytocyanin_dom"/>
</dbReference>
<keyword evidence="10" id="KW-1015">Disulfide bond</keyword>
<dbReference type="GO" id="GO:0009055">
    <property type="term" value="F:electron transfer activity"/>
    <property type="evidence" value="ECO:0007669"/>
    <property type="project" value="InterPro"/>
</dbReference>
<dbReference type="GO" id="GO:0005886">
    <property type="term" value="C:plasma membrane"/>
    <property type="evidence" value="ECO:0007669"/>
    <property type="project" value="TreeGrafter"/>
</dbReference>
<evidence type="ECO:0000259" key="12">
    <source>
        <dbReference type="PROSITE" id="PS51485"/>
    </source>
</evidence>
<evidence type="ECO:0000256" key="8">
    <source>
        <dbReference type="ARBA" id="ARBA00023008"/>
    </source>
</evidence>
<dbReference type="SUPFAM" id="SSF49503">
    <property type="entry name" value="Cupredoxins"/>
    <property type="match status" value="2"/>
</dbReference>
<evidence type="ECO:0000313" key="13">
    <source>
        <dbReference type="EMBL" id="VVA37535.1"/>
    </source>
</evidence>
<proteinExistence type="predicted"/>
<comment type="subcellular location">
    <subcellularLocation>
        <location evidence="1">Membrane</location>
        <topology evidence="1">Single-pass type I membrane protein</topology>
    </subcellularLocation>
</comment>
<evidence type="ECO:0000256" key="3">
    <source>
        <dbReference type="ARBA" id="ARBA00022692"/>
    </source>
</evidence>
<keyword evidence="4" id="KW-0479">Metal-binding</keyword>
<keyword evidence="5" id="KW-0732">Signal</keyword>
<dbReference type="InParanoid" id="A0A5E4GCC4"/>
<evidence type="ECO:0000256" key="2">
    <source>
        <dbReference type="ARBA" id="ARBA00022448"/>
    </source>
</evidence>
<evidence type="ECO:0000256" key="5">
    <source>
        <dbReference type="ARBA" id="ARBA00022729"/>
    </source>
</evidence>
<dbReference type="GO" id="GO:0009610">
    <property type="term" value="P:response to symbiotic fungus"/>
    <property type="evidence" value="ECO:0007669"/>
    <property type="project" value="UniProtKB-ARBA"/>
</dbReference>
<dbReference type="PANTHER" id="PTHR33021:SF533">
    <property type="entry name" value="PHYTOCYANIN DOMAIN-CONTAINING PROTEIN"/>
    <property type="match status" value="1"/>
</dbReference>
<keyword evidence="8" id="KW-0186">Copper</keyword>
<organism evidence="13 14">
    <name type="scientific">Prunus dulcis</name>
    <name type="common">Almond</name>
    <name type="synonym">Amygdalus dulcis</name>
    <dbReference type="NCBI Taxonomy" id="3755"/>
    <lineage>
        <taxon>Eukaryota</taxon>
        <taxon>Viridiplantae</taxon>
        <taxon>Streptophyta</taxon>
        <taxon>Embryophyta</taxon>
        <taxon>Tracheophyta</taxon>
        <taxon>Spermatophyta</taxon>
        <taxon>Magnoliopsida</taxon>
        <taxon>eudicotyledons</taxon>
        <taxon>Gunneridae</taxon>
        <taxon>Pentapetalae</taxon>
        <taxon>rosids</taxon>
        <taxon>fabids</taxon>
        <taxon>Rosales</taxon>
        <taxon>Rosaceae</taxon>
        <taxon>Amygdaloideae</taxon>
        <taxon>Amygdaleae</taxon>
        <taxon>Prunus</taxon>
    </lineage>
</organism>
<dbReference type="GO" id="GO:0046872">
    <property type="term" value="F:metal ion binding"/>
    <property type="evidence" value="ECO:0007669"/>
    <property type="project" value="UniProtKB-KW"/>
</dbReference>
<protein>
    <submittedName>
        <fullName evidence="13">PREDICTED: mavicyanin</fullName>
    </submittedName>
</protein>
<reference evidence="14" key="1">
    <citation type="journal article" date="2020" name="Plant J.">
        <title>Transposons played a major role in the diversification between the closely related almond and peach genomes: results from the almond genome sequence.</title>
        <authorList>
            <person name="Alioto T."/>
            <person name="Alexiou K.G."/>
            <person name="Bardil A."/>
            <person name="Barteri F."/>
            <person name="Castanera R."/>
            <person name="Cruz F."/>
            <person name="Dhingra A."/>
            <person name="Duval H."/>
            <person name="Fernandez I Marti A."/>
            <person name="Frias L."/>
            <person name="Galan B."/>
            <person name="Garcia J.L."/>
            <person name="Howad W."/>
            <person name="Gomez-Garrido J."/>
            <person name="Gut M."/>
            <person name="Julca I."/>
            <person name="Morata J."/>
            <person name="Puigdomenech P."/>
            <person name="Ribeca P."/>
            <person name="Rubio Cabetas M.J."/>
            <person name="Vlasova A."/>
            <person name="Wirthensohn M."/>
            <person name="Garcia-Mas J."/>
            <person name="Gabaldon T."/>
            <person name="Casacuberta J.M."/>
            <person name="Arus P."/>
        </authorList>
    </citation>
    <scope>NUCLEOTIDE SEQUENCE [LARGE SCALE GENOMIC DNA]</scope>
    <source>
        <strain evidence="14">cv. Texas</strain>
    </source>
</reference>
<evidence type="ECO:0000256" key="10">
    <source>
        <dbReference type="ARBA" id="ARBA00023157"/>
    </source>
</evidence>
<gene>
    <name evidence="13" type="ORF">ALMOND_2B017468</name>
</gene>
<feature type="domain" description="Phytocyanin" evidence="12">
    <location>
        <begin position="34"/>
        <end position="134"/>
    </location>
</feature>
<keyword evidence="7" id="KW-1133">Transmembrane helix</keyword>
<dbReference type="Gramene" id="VVA37535">
    <property type="protein sequence ID" value="VVA37535"/>
    <property type="gene ID" value="Prudul26B017468"/>
</dbReference>
<evidence type="ECO:0000256" key="6">
    <source>
        <dbReference type="ARBA" id="ARBA00022982"/>
    </source>
</evidence>
<dbReference type="PANTHER" id="PTHR33021">
    <property type="entry name" value="BLUE COPPER PROTEIN"/>
    <property type="match status" value="1"/>
</dbReference>
<dbReference type="Proteomes" id="UP000327085">
    <property type="component" value="Unassembled WGS sequence"/>
</dbReference>
<keyword evidence="11" id="KW-0325">Glycoprotein</keyword>
<dbReference type="Pfam" id="PF02298">
    <property type="entry name" value="Cu_bind_like"/>
    <property type="match status" value="2"/>
</dbReference>
<dbReference type="AlphaFoldDB" id="A0A5E4GCC4"/>
<dbReference type="InterPro" id="IPR039391">
    <property type="entry name" value="Phytocyanin-like"/>
</dbReference>
<evidence type="ECO:0000256" key="9">
    <source>
        <dbReference type="ARBA" id="ARBA00023136"/>
    </source>
</evidence>
<dbReference type="FunFam" id="2.60.40.420:FF:000067">
    <property type="entry name" value="Cupredoxin superfamily protein"/>
    <property type="match status" value="1"/>
</dbReference>
<dbReference type="InterPro" id="IPR008972">
    <property type="entry name" value="Cupredoxin"/>
</dbReference>
<evidence type="ECO:0000256" key="1">
    <source>
        <dbReference type="ARBA" id="ARBA00004479"/>
    </source>
</evidence>
<evidence type="ECO:0000256" key="7">
    <source>
        <dbReference type="ARBA" id="ARBA00022989"/>
    </source>
</evidence>
<accession>A0A5E4GCC4</accession>
<keyword evidence="2" id="KW-0813">Transport</keyword>
<keyword evidence="9" id="KW-0472">Membrane</keyword>
<dbReference type="Gene3D" id="2.60.40.420">
    <property type="entry name" value="Cupredoxins - blue copper proteins"/>
    <property type="match status" value="2"/>
</dbReference>
<evidence type="ECO:0000256" key="4">
    <source>
        <dbReference type="ARBA" id="ARBA00022723"/>
    </source>
</evidence>
<dbReference type="CDD" id="cd04216">
    <property type="entry name" value="Phytocyanin"/>
    <property type="match status" value="1"/>
</dbReference>
<evidence type="ECO:0000313" key="14">
    <source>
        <dbReference type="Proteomes" id="UP000327085"/>
    </source>
</evidence>
<dbReference type="OMA" id="AFMAVIM"/>
<name>A0A5E4GCC4_PRUDU</name>
<keyword evidence="6" id="KW-0249">Electron transport</keyword>
<evidence type="ECO:0000256" key="11">
    <source>
        <dbReference type="ARBA" id="ARBA00023180"/>
    </source>
</evidence>
<dbReference type="PROSITE" id="PS51485">
    <property type="entry name" value="PHYTOCYANIN"/>
    <property type="match status" value="1"/>
</dbReference>
<keyword evidence="3" id="KW-0812">Transmembrane</keyword>
<dbReference type="EMBL" id="CABIKO010000545">
    <property type="protein sequence ID" value="VVA37535.1"/>
    <property type="molecule type" value="Genomic_DNA"/>
</dbReference>
<sequence length="166" mass="18387">MAKEFVVGDDSGWKTNFDYEAWAKDKVFRVGDTLEFVVGDDSGWKTNFDYEAWAKDKVFRVGDTLVFNYKAPNHNVFKVNGTGFKECIKPTENEAPLSSGNDKIDLNISGNKWYICSVKNHCDLGMKLFITVSDESSAVHGITLSGSYQAFMAVIMAITAIAALST</sequence>